<evidence type="ECO:0008006" key="3">
    <source>
        <dbReference type="Google" id="ProtNLM"/>
    </source>
</evidence>
<dbReference type="Pfam" id="PF05962">
    <property type="entry name" value="HutD"/>
    <property type="match status" value="1"/>
</dbReference>
<dbReference type="SUPFAM" id="SSF51182">
    <property type="entry name" value="RmlC-like cupins"/>
    <property type="match status" value="1"/>
</dbReference>
<comment type="caution">
    <text evidence="1">The sequence shown here is derived from an EMBL/GenBank/DDBJ whole genome shotgun (WGS) entry which is preliminary data.</text>
</comment>
<accession>A0A0R3D1V0</accession>
<dbReference type="AlphaFoldDB" id="A0A0R3D1V0"/>
<dbReference type="InterPro" id="IPR010282">
    <property type="entry name" value="Uncharacterised_HutD/Ves"/>
</dbReference>
<dbReference type="PANTHER" id="PTHR37943">
    <property type="entry name" value="PROTEIN VES"/>
    <property type="match status" value="1"/>
</dbReference>
<dbReference type="Proteomes" id="UP000051380">
    <property type="component" value="Unassembled WGS sequence"/>
</dbReference>
<dbReference type="PANTHER" id="PTHR37943:SF1">
    <property type="entry name" value="PROTEIN VES"/>
    <property type="match status" value="1"/>
</dbReference>
<evidence type="ECO:0000313" key="1">
    <source>
        <dbReference type="EMBL" id="KRQ01394.1"/>
    </source>
</evidence>
<dbReference type="Gene3D" id="2.60.120.10">
    <property type="entry name" value="Jelly Rolls"/>
    <property type="match status" value="1"/>
</dbReference>
<evidence type="ECO:0000313" key="2">
    <source>
        <dbReference type="Proteomes" id="UP000051380"/>
    </source>
</evidence>
<proteinExistence type="predicted"/>
<organism evidence="1 2">
    <name type="scientific">Bradyrhizobium yuanmingense</name>
    <dbReference type="NCBI Taxonomy" id="108015"/>
    <lineage>
        <taxon>Bacteria</taxon>
        <taxon>Pseudomonadati</taxon>
        <taxon>Pseudomonadota</taxon>
        <taxon>Alphaproteobacteria</taxon>
        <taxon>Hyphomicrobiales</taxon>
        <taxon>Nitrobacteraceae</taxon>
        <taxon>Bradyrhizobium</taxon>
    </lineage>
</organism>
<sequence length="195" mass="21473">MKTTLLNPEIYTRSPWKNGGGVFTDIADAHRADAPRNDWDSLLWRFASTPILASGPFSHMPGIDRLQMVVEGRGLVLKSPTQEFDEREPFTTVRFTGELEIVTELEAGPVEVVNLMARRGAAEIDLLALKQPGDHRHLAAGTHLVYAPRGECRIRLDNEEFAIPRTGTLKLELAEPSQLALVAGLAVLGSIRLLV</sequence>
<gene>
    <name evidence="1" type="ORF">AOQ72_07910</name>
</gene>
<dbReference type="InterPro" id="IPR014710">
    <property type="entry name" value="RmlC-like_jellyroll"/>
</dbReference>
<dbReference type="EMBL" id="LJYF01000004">
    <property type="protein sequence ID" value="KRQ01394.1"/>
    <property type="molecule type" value="Genomic_DNA"/>
</dbReference>
<dbReference type="STRING" id="108015.GA0061099_100770"/>
<reference evidence="1 2" key="1">
    <citation type="submission" date="2015-09" db="EMBL/GenBank/DDBJ databases">
        <title>Draft Genome Sequence of the Strain BR 3267 (Bradyrhizobium yuanmingense) recommended as inoculant for cowpea in Brazil.</title>
        <authorList>
            <person name="Simoes-Araujo J.L."/>
            <person name="Zilli J.E."/>
        </authorList>
    </citation>
    <scope>NUCLEOTIDE SEQUENCE [LARGE SCALE GENOMIC DNA]</scope>
    <source>
        <strain evidence="1 2">BR3267</strain>
    </source>
</reference>
<dbReference type="InterPro" id="IPR011051">
    <property type="entry name" value="RmlC_Cupin_sf"/>
</dbReference>
<dbReference type="RefSeq" id="WP_057026098.1">
    <property type="nucleotide sequence ID" value="NZ_LJYF01000004.1"/>
</dbReference>
<protein>
    <recommendedName>
        <fullName evidence="3">HutD family protein</fullName>
    </recommendedName>
</protein>
<name>A0A0R3D1V0_9BRAD</name>